<dbReference type="InterPro" id="IPR050303">
    <property type="entry name" value="GatZ_KbaZ_carbometab"/>
</dbReference>
<protein>
    <submittedName>
        <fullName evidence="2">Class II D-tagatose-bisphosphate aldolase, non-catalytic subunit</fullName>
    </submittedName>
</protein>
<sequence length="438" mass="49407">MEDYLRKLVKMQKAGEAVGIYSACTGNEIVLEACMQHAKETNTVLLIESTANQVDQYGGYTGMKPVDFVNMCKKISKRVGLPMERIILGGDHLGPLTFAHYEEEKAMEESSELIRQYVMAGFTKIHIDTSMKVASDDPDERLSDETIARRGAMLAKAAEDAYEELKKQKPDAPHPVYVVGSEVPIPGGSQDEVDTGVQVTKVSDFRAAVKAFQDAYEALGLKDAWKYVIAVVVQPGVEEKDTGCTEYVRENAADLMKSIKDYPDLIFEGHSTDYQTKYKLRELVEDGVGILKVGPGLTQAFREGLFALAYAEKEAFKNHPEKQSYFMETLDNAMQENPGYYKKHYYGSAAQIAYKRKYSFSDRCRYYYNLPEVDAAMEKLFDNFKEGVPLGLLDQFMPIQYTKVRIGMLENDPKTLVMDRVCNCIDEYLYGTKQEKIG</sequence>
<dbReference type="EMBL" id="DXEM01000036">
    <property type="protein sequence ID" value="HIX68917.1"/>
    <property type="molecule type" value="Genomic_DNA"/>
</dbReference>
<reference evidence="2" key="1">
    <citation type="journal article" date="2021" name="PeerJ">
        <title>Extensive microbial diversity within the chicken gut microbiome revealed by metagenomics and culture.</title>
        <authorList>
            <person name="Gilroy R."/>
            <person name="Ravi A."/>
            <person name="Getino M."/>
            <person name="Pursley I."/>
            <person name="Horton D.L."/>
            <person name="Alikhan N.F."/>
            <person name="Baker D."/>
            <person name="Gharbi K."/>
            <person name="Hall N."/>
            <person name="Watson M."/>
            <person name="Adriaenssens E.M."/>
            <person name="Foster-Nyarko E."/>
            <person name="Jarju S."/>
            <person name="Secka A."/>
            <person name="Antonio M."/>
            <person name="Oren A."/>
            <person name="Chaudhuri R.R."/>
            <person name="La Ragione R."/>
            <person name="Hildebrand F."/>
            <person name="Pallen M.J."/>
        </authorList>
    </citation>
    <scope>NUCLEOTIDE SEQUENCE</scope>
    <source>
        <strain evidence="2">CHK191-13928</strain>
    </source>
</reference>
<dbReference type="AlphaFoldDB" id="A0A9D1WXU5"/>
<dbReference type="Pfam" id="PF08013">
    <property type="entry name" value="GatZ_KbaZ-like"/>
    <property type="match status" value="1"/>
</dbReference>
<organism evidence="2 3">
    <name type="scientific">Candidatus Anaerostipes excrementavium</name>
    <dbReference type="NCBI Taxonomy" id="2838463"/>
    <lineage>
        <taxon>Bacteria</taxon>
        <taxon>Bacillati</taxon>
        <taxon>Bacillota</taxon>
        <taxon>Clostridia</taxon>
        <taxon>Lachnospirales</taxon>
        <taxon>Lachnospiraceae</taxon>
        <taxon>Anaerostipes</taxon>
    </lineage>
</organism>
<dbReference type="PANTHER" id="PTHR32502">
    <property type="entry name" value="N-ACETYLGALACTOSAMINE PERMEASE II COMPONENT-RELATED"/>
    <property type="match status" value="1"/>
</dbReference>
<name>A0A9D1WXU5_9FIRM</name>
<dbReference type="Gene3D" id="1.10.400.20">
    <property type="entry name" value="putative tagatose 6-phosphate kinase domain like"/>
    <property type="match status" value="1"/>
</dbReference>
<dbReference type="PIRSF" id="PIRSF009264">
    <property type="entry name" value="TagBP_ald_AgaZ"/>
    <property type="match status" value="1"/>
</dbReference>
<evidence type="ECO:0000313" key="3">
    <source>
        <dbReference type="Proteomes" id="UP000886721"/>
    </source>
</evidence>
<dbReference type="GO" id="GO:0009401">
    <property type="term" value="P:phosphoenolpyruvate-dependent sugar phosphotransferase system"/>
    <property type="evidence" value="ECO:0007669"/>
    <property type="project" value="TreeGrafter"/>
</dbReference>
<evidence type="ECO:0000313" key="2">
    <source>
        <dbReference type="EMBL" id="HIX68917.1"/>
    </source>
</evidence>
<dbReference type="PANTHER" id="PTHR32502:SF2">
    <property type="entry name" value="D-TAGATOSE-1,6-BISPHOSPHATE ALDOLASE SUBUNIT KBAZ"/>
    <property type="match status" value="1"/>
</dbReference>
<dbReference type="Proteomes" id="UP000886721">
    <property type="component" value="Unassembled WGS sequence"/>
</dbReference>
<gene>
    <name evidence="2" type="ORF">H9735_12455</name>
</gene>
<comment type="caution">
    <text evidence="2">The sequence shown here is derived from an EMBL/GenBank/DDBJ whole genome shotgun (WGS) entry which is preliminary data.</text>
</comment>
<dbReference type="InterPro" id="IPR013785">
    <property type="entry name" value="Aldolase_TIM"/>
</dbReference>
<reference evidence="2" key="2">
    <citation type="submission" date="2021-04" db="EMBL/GenBank/DDBJ databases">
        <authorList>
            <person name="Gilroy R."/>
        </authorList>
    </citation>
    <scope>NUCLEOTIDE SEQUENCE</scope>
    <source>
        <strain evidence="2">CHK191-13928</strain>
    </source>
</reference>
<dbReference type="Gene3D" id="3.20.20.70">
    <property type="entry name" value="Aldolase class I"/>
    <property type="match status" value="1"/>
</dbReference>
<dbReference type="InterPro" id="IPR012062">
    <property type="entry name" value="GatZ/KbaZ-like"/>
</dbReference>
<dbReference type="GO" id="GO:0005975">
    <property type="term" value="P:carbohydrate metabolic process"/>
    <property type="evidence" value="ECO:0007669"/>
    <property type="project" value="InterPro"/>
</dbReference>
<proteinExistence type="predicted"/>
<evidence type="ECO:0000256" key="1">
    <source>
        <dbReference type="ARBA" id="ARBA00005007"/>
    </source>
</evidence>
<comment type="pathway">
    <text evidence="1">Carbohydrate metabolism.</text>
</comment>
<dbReference type="SUPFAM" id="SSF51569">
    <property type="entry name" value="Aldolase"/>
    <property type="match status" value="1"/>
</dbReference>
<dbReference type="GO" id="GO:0005886">
    <property type="term" value="C:plasma membrane"/>
    <property type="evidence" value="ECO:0007669"/>
    <property type="project" value="TreeGrafter"/>
</dbReference>
<accession>A0A9D1WXU5</accession>